<dbReference type="Gene3D" id="3.40.50.300">
    <property type="entry name" value="P-loop containing nucleotide triphosphate hydrolases"/>
    <property type="match status" value="1"/>
</dbReference>
<reference evidence="2" key="1">
    <citation type="submission" date="2020-03" db="EMBL/GenBank/DDBJ databases">
        <title>The deep terrestrial virosphere.</title>
        <authorList>
            <person name="Holmfeldt K."/>
            <person name="Nilsson E."/>
            <person name="Simone D."/>
            <person name="Lopez-Fernandez M."/>
            <person name="Wu X."/>
            <person name="de Brujin I."/>
            <person name="Lundin D."/>
            <person name="Andersson A."/>
            <person name="Bertilsson S."/>
            <person name="Dopson M."/>
        </authorList>
    </citation>
    <scope>NUCLEOTIDE SEQUENCE</scope>
    <source>
        <strain evidence="2">MM171B01126</strain>
    </source>
</reference>
<proteinExistence type="predicted"/>
<dbReference type="EMBL" id="MT143797">
    <property type="protein sequence ID" value="QJB02632.1"/>
    <property type="molecule type" value="Genomic_DNA"/>
</dbReference>
<organism evidence="2">
    <name type="scientific">viral metagenome</name>
    <dbReference type="NCBI Taxonomy" id="1070528"/>
    <lineage>
        <taxon>unclassified sequences</taxon>
        <taxon>metagenomes</taxon>
        <taxon>organismal metagenomes</taxon>
    </lineage>
</organism>
<accession>A0A6M3MCX7</accession>
<sequence length="697" mass="78502">MTDAVPIDRAVDIAQKVSKEMGFDTSQEKLVTLISTSCQPIEIDGTIYFSWAQLNGFISNLQKAFRSGDSSFLLQKRGLRVDRVVDIEEFIESAEYLDLKYVPAVAGSLSTGVWPSVKKKLVEFFADDGYVEAVCTGGIGVGKTFFAYTSMAYMIYKLSCYHNPQLEYGLAPGSSIIFIQQSKTATLAKKVVFEQFVETTIRRSPYFRNKFPWDNNIKSELRFPNHITVLPIGGSDTGALGMNVFGGIIDELNFMDRIQDSVETRFTGEDEYDQAKKIYSSIIRRMNSRFEQQGSIPGKLILVSSRNYPGDFTDLKMKEAKEELAVKGKTSVFVMNYALWEAVPPERLLPGRFYVEVGNETKSSRILQTREQAEDPEDVIEVPENYRRVFEVDIDDALRELAGRVSGTRKPFIPYREKIEKAQAEFEALTGGRQLFAQPQVIITDFADDWEKLVSEEYIEEVIVNPEQVFAAHLDVGLGKSDAAGLALGRIIGYKMLPAARVYSKDQGSMVEVRDITMPIYILDGVLRIVAPASGEIDLDEVRNLILYIRGLLNLKWCTMDSYQAPMFYTAFRKVNIRSGVMSVDTDIAPYAELKMSIKEERILFPRHETLAKEMREVEKDQEKDIVDHPPGGSKDVSDGAAGTVYTLQRKEMRFGRSTTQRGGGSSMRKIRIGARGSSSERTPVTRRSTPMYRRVG</sequence>
<feature type="compositionally biased region" description="Polar residues" evidence="1">
    <location>
        <begin position="677"/>
        <end position="689"/>
    </location>
</feature>
<evidence type="ECO:0000313" key="2">
    <source>
        <dbReference type="EMBL" id="QJB02632.1"/>
    </source>
</evidence>
<dbReference type="InterPro" id="IPR027417">
    <property type="entry name" value="P-loop_NTPase"/>
</dbReference>
<gene>
    <name evidence="2" type="ORF">MM171B01126_0007</name>
</gene>
<evidence type="ECO:0000256" key="1">
    <source>
        <dbReference type="SAM" id="MobiDB-lite"/>
    </source>
</evidence>
<feature type="region of interest" description="Disordered" evidence="1">
    <location>
        <begin position="621"/>
        <end position="640"/>
    </location>
</feature>
<name>A0A6M3MCX7_9ZZZZ</name>
<dbReference type="AlphaFoldDB" id="A0A6M3MCX7"/>
<feature type="region of interest" description="Disordered" evidence="1">
    <location>
        <begin position="652"/>
        <end position="697"/>
    </location>
</feature>
<protein>
    <submittedName>
        <fullName evidence="2">Putative terminase</fullName>
    </submittedName>
</protein>